<dbReference type="AlphaFoldDB" id="A0A3D4S5S9"/>
<evidence type="ECO:0000256" key="3">
    <source>
        <dbReference type="ARBA" id="ARBA00023163"/>
    </source>
</evidence>
<dbReference type="InterPro" id="IPR036390">
    <property type="entry name" value="WH_DNA-bd_sf"/>
</dbReference>
<evidence type="ECO:0000259" key="4">
    <source>
        <dbReference type="PROSITE" id="PS51118"/>
    </source>
</evidence>
<evidence type="ECO:0000313" key="5">
    <source>
        <dbReference type="EMBL" id="HCS94080.1"/>
    </source>
</evidence>
<gene>
    <name evidence="5" type="ORF">DIW15_05175</name>
</gene>
<evidence type="ECO:0000313" key="6">
    <source>
        <dbReference type="Proteomes" id="UP000262195"/>
    </source>
</evidence>
<dbReference type="RefSeq" id="WP_022797271.1">
    <property type="nucleotide sequence ID" value="NZ_JBQDSL010000007.1"/>
</dbReference>
<keyword evidence="1" id="KW-0805">Transcription regulation</keyword>
<keyword evidence="2" id="KW-0238">DNA-binding</keyword>
<organism evidence="5 6">
    <name type="scientific">Bavariicoccus seileri</name>
    <dbReference type="NCBI Taxonomy" id="549685"/>
    <lineage>
        <taxon>Bacteria</taxon>
        <taxon>Bacillati</taxon>
        <taxon>Bacillota</taxon>
        <taxon>Bacilli</taxon>
        <taxon>Lactobacillales</taxon>
        <taxon>Enterococcaceae</taxon>
        <taxon>Bavariicoccus</taxon>
    </lineage>
</organism>
<keyword evidence="3" id="KW-0804">Transcription</keyword>
<dbReference type="Pfam" id="PF01638">
    <property type="entry name" value="HxlR"/>
    <property type="match status" value="1"/>
</dbReference>
<dbReference type="PANTHER" id="PTHR33204">
    <property type="entry name" value="TRANSCRIPTIONAL REGULATOR, MARR FAMILY"/>
    <property type="match status" value="1"/>
</dbReference>
<dbReference type="PROSITE" id="PS51118">
    <property type="entry name" value="HTH_HXLR"/>
    <property type="match status" value="1"/>
</dbReference>
<reference evidence="5 6" key="1">
    <citation type="journal article" date="2018" name="Nat. Biotechnol.">
        <title>A standardized bacterial taxonomy based on genome phylogeny substantially revises the tree of life.</title>
        <authorList>
            <person name="Parks D.H."/>
            <person name="Chuvochina M."/>
            <person name="Waite D.W."/>
            <person name="Rinke C."/>
            <person name="Skarshewski A."/>
            <person name="Chaumeil P.A."/>
            <person name="Hugenholtz P."/>
        </authorList>
    </citation>
    <scope>NUCLEOTIDE SEQUENCE [LARGE SCALE GENOMIC DNA]</scope>
    <source>
        <strain evidence="5">UBA11306</strain>
    </source>
</reference>
<dbReference type="Gene3D" id="1.10.10.10">
    <property type="entry name" value="Winged helix-like DNA-binding domain superfamily/Winged helix DNA-binding domain"/>
    <property type="match status" value="1"/>
</dbReference>
<protein>
    <submittedName>
        <fullName evidence="5">Transcriptional regulator</fullName>
    </submittedName>
</protein>
<evidence type="ECO:0000256" key="1">
    <source>
        <dbReference type="ARBA" id="ARBA00023015"/>
    </source>
</evidence>
<dbReference type="PANTHER" id="PTHR33204:SF37">
    <property type="entry name" value="HTH-TYPE TRANSCRIPTIONAL REGULATOR YODB"/>
    <property type="match status" value="1"/>
</dbReference>
<evidence type="ECO:0000256" key="2">
    <source>
        <dbReference type="ARBA" id="ARBA00023125"/>
    </source>
</evidence>
<dbReference type="Proteomes" id="UP000262195">
    <property type="component" value="Unassembled WGS sequence"/>
</dbReference>
<dbReference type="GO" id="GO:0003677">
    <property type="term" value="F:DNA binding"/>
    <property type="evidence" value="ECO:0007669"/>
    <property type="project" value="UniProtKB-KW"/>
</dbReference>
<comment type="caution">
    <text evidence="5">The sequence shown here is derived from an EMBL/GenBank/DDBJ whole genome shotgun (WGS) entry which is preliminary data.</text>
</comment>
<proteinExistence type="predicted"/>
<name>A0A3D4S5S9_9ENTE</name>
<dbReference type="SUPFAM" id="SSF46785">
    <property type="entry name" value="Winged helix' DNA-binding domain"/>
    <property type="match status" value="1"/>
</dbReference>
<dbReference type="EMBL" id="DQHO01000033">
    <property type="protein sequence ID" value="HCS94080.1"/>
    <property type="molecule type" value="Genomic_DNA"/>
</dbReference>
<sequence length="107" mass="12422">MSDEHNPTLCPKVEKALSIFSRKWVGQIVLVLLNEPKRFCELAQPIDGISEKMLSQRLKELEKEDIIKKVIETKSPLKITYHLTEKGKKMAPILNEIENWSEEYVTI</sequence>
<feature type="domain" description="HTH hxlR-type" evidence="4">
    <location>
        <begin position="10"/>
        <end position="107"/>
    </location>
</feature>
<dbReference type="STRING" id="1121105.GCA_000421665_02025"/>
<dbReference type="InterPro" id="IPR036388">
    <property type="entry name" value="WH-like_DNA-bd_sf"/>
</dbReference>
<accession>A0A3D4S5S9</accession>
<dbReference type="InterPro" id="IPR002577">
    <property type="entry name" value="HTH_HxlR"/>
</dbReference>